<evidence type="ECO:0000256" key="2">
    <source>
        <dbReference type="ARBA" id="ARBA00023015"/>
    </source>
</evidence>
<dbReference type="SUPFAM" id="SSF53850">
    <property type="entry name" value="Periplasmic binding protein-like II"/>
    <property type="match status" value="1"/>
</dbReference>
<dbReference type="Gene3D" id="1.10.10.10">
    <property type="entry name" value="Winged helix-like DNA-binding domain superfamily/Winged helix DNA-binding domain"/>
    <property type="match status" value="1"/>
</dbReference>
<evidence type="ECO:0000259" key="5">
    <source>
        <dbReference type="PROSITE" id="PS50931"/>
    </source>
</evidence>
<dbReference type="EMBL" id="JACHGH010000004">
    <property type="protein sequence ID" value="MBB6453135.1"/>
    <property type="molecule type" value="Genomic_DNA"/>
</dbReference>
<evidence type="ECO:0000256" key="4">
    <source>
        <dbReference type="ARBA" id="ARBA00023163"/>
    </source>
</evidence>
<evidence type="ECO:0000256" key="1">
    <source>
        <dbReference type="ARBA" id="ARBA00009437"/>
    </source>
</evidence>
<dbReference type="GO" id="GO:0003700">
    <property type="term" value="F:DNA-binding transcription factor activity"/>
    <property type="evidence" value="ECO:0007669"/>
    <property type="project" value="InterPro"/>
</dbReference>
<dbReference type="FunFam" id="1.10.10.10:FF:000001">
    <property type="entry name" value="LysR family transcriptional regulator"/>
    <property type="match status" value="1"/>
</dbReference>
<dbReference type="AlphaFoldDB" id="A0A841Q418"/>
<sequence>MDTEQLNAFILVAETKNFTKTAEVLHLAQSTVTSRIKTLEDIVGKQLLYRSNKTVSLTPAGEIFLPYAFRMKELAEKSVENLQQQGLYEERLVLGGPSSVWRHLLYPYLKTFRESNPEVAVELLTHSTENTIQKVLDGIIHVGVVYAKPRHPMIHSQPILDDEYVLAGAEKYNNLGNLETLYSKDFILNDWGNPFMNWFYNTIGNHYIPAFKINQTSIVLKMLLDGSGFGFIPQSIIGPYVKDGSLIKINFELPSQPPTHKIFLVYLKKQEQSKAVQLGLDLLKHFL</sequence>
<dbReference type="Gene3D" id="3.40.190.290">
    <property type="match status" value="1"/>
</dbReference>
<comment type="caution">
    <text evidence="6">The sequence shown here is derived from an EMBL/GenBank/DDBJ whole genome shotgun (WGS) entry which is preliminary data.</text>
</comment>
<dbReference type="InterPro" id="IPR036390">
    <property type="entry name" value="WH_DNA-bd_sf"/>
</dbReference>
<evidence type="ECO:0000313" key="7">
    <source>
        <dbReference type="Proteomes" id="UP000581688"/>
    </source>
</evidence>
<keyword evidence="2" id="KW-0805">Transcription regulation</keyword>
<evidence type="ECO:0000256" key="3">
    <source>
        <dbReference type="ARBA" id="ARBA00023125"/>
    </source>
</evidence>
<organism evidence="6 7">
    <name type="scientific">Salirhabdus euzebyi</name>
    <dbReference type="NCBI Taxonomy" id="394506"/>
    <lineage>
        <taxon>Bacteria</taxon>
        <taxon>Bacillati</taxon>
        <taxon>Bacillota</taxon>
        <taxon>Bacilli</taxon>
        <taxon>Bacillales</taxon>
        <taxon>Bacillaceae</taxon>
        <taxon>Salirhabdus</taxon>
    </lineage>
</organism>
<dbReference type="GO" id="GO:0000976">
    <property type="term" value="F:transcription cis-regulatory region binding"/>
    <property type="evidence" value="ECO:0007669"/>
    <property type="project" value="TreeGrafter"/>
</dbReference>
<dbReference type="InterPro" id="IPR005119">
    <property type="entry name" value="LysR_subst-bd"/>
</dbReference>
<keyword evidence="3 6" id="KW-0238">DNA-binding</keyword>
<dbReference type="PRINTS" id="PR00039">
    <property type="entry name" value="HTHLYSR"/>
</dbReference>
<gene>
    <name evidence="6" type="ORF">HNQ94_001583</name>
</gene>
<dbReference type="InterPro" id="IPR000847">
    <property type="entry name" value="LysR_HTH_N"/>
</dbReference>
<dbReference type="PROSITE" id="PS50931">
    <property type="entry name" value="HTH_LYSR"/>
    <property type="match status" value="1"/>
</dbReference>
<dbReference type="SUPFAM" id="SSF46785">
    <property type="entry name" value="Winged helix' DNA-binding domain"/>
    <property type="match status" value="1"/>
</dbReference>
<keyword evidence="4" id="KW-0804">Transcription</keyword>
<dbReference type="CDD" id="cd05466">
    <property type="entry name" value="PBP2_LTTR_substrate"/>
    <property type="match status" value="1"/>
</dbReference>
<feature type="domain" description="HTH lysR-type" evidence="5">
    <location>
        <begin position="1"/>
        <end position="58"/>
    </location>
</feature>
<reference evidence="6 7" key="1">
    <citation type="submission" date="2020-08" db="EMBL/GenBank/DDBJ databases">
        <title>Genomic Encyclopedia of Type Strains, Phase IV (KMG-IV): sequencing the most valuable type-strain genomes for metagenomic binning, comparative biology and taxonomic classification.</title>
        <authorList>
            <person name="Goeker M."/>
        </authorList>
    </citation>
    <scope>NUCLEOTIDE SEQUENCE [LARGE SCALE GENOMIC DNA]</scope>
    <source>
        <strain evidence="6 7">DSM 19612</strain>
    </source>
</reference>
<dbReference type="RefSeq" id="WP_174495750.1">
    <property type="nucleotide sequence ID" value="NZ_CADDWK010000004.1"/>
</dbReference>
<proteinExistence type="inferred from homology"/>
<protein>
    <submittedName>
        <fullName evidence="6">DNA-binding transcriptional LysR family regulator</fullName>
    </submittedName>
</protein>
<name>A0A841Q418_9BACI</name>
<dbReference type="PANTHER" id="PTHR30126">
    <property type="entry name" value="HTH-TYPE TRANSCRIPTIONAL REGULATOR"/>
    <property type="match status" value="1"/>
</dbReference>
<dbReference type="Pfam" id="PF03466">
    <property type="entry name" value="LysR_substrate"/>
    <property type="match status" value="1"/>
</dbReference>
<keyword evidence="7" id="KW-1185">Reference proteome</keyword>
<dbReference type="InterPro" id="IPR036388">
    <property type="entry name" value="WH-like_DNA-bd_sf"/>
</dbReference>
<comment type="similarity">
    <text evidence="1">Belongs to the LysR transcriptional regulatory family.</text>
</comment>
<evidence type="ECO:0000313" key="6">
    <source>
        <dbReference type="EMBL" id="MBB6453135.1"/>
    </source>
</evidence>
<dbReference type="PANTHER" id="PTHR30126:SF40">
    <property type="entry name" value="HTH-TYPE TRANSCRIPTIONAL REGULATOR GLTR"/>
    <property type="match status" value="1"/>
</dbReference>
<dbReference type="Proteomes" id="UP000581688">
    <property type="component" value="Unassembled WGS sequence"/>
</dbReference>
<dbReference type="Pfam" id="PF00126">
    <property type="entry name" value="HTH_1"/>
    <property type="match status" value="1"/>
</dbReference>
<accession>A0A841Q418</accession>